<dbReference type="InterPro" id="IPR052460">
    <property type="entry name" value="ER_disulfide_reductase"/>
</dbReference>
<sequence>DGHPWVVDFYAPWCPPCMRLIPEFRRASSLVGGIVKFGSLDCSVYRDLCASYDVRSYPTIIFYNYSTPHAYTGQFVSRDIATFVEDVLRPPVVDLTIDNFESLVLNRPVTEIWLVDFFASWCGPCIQLAPQWRSLARMLGPLTNINVGSVDCVTQELLCTQHNIRSYPTIRIYVMGGRSGEIITYNGFQRDAYSLRSWLVNSLPSSVYALGDYNFADLVLRSSTPWVVDYYAPLCGPCQVFAVEFELAAKQLDDGRRLKFAKVNCDSFPNVCRNAGVQSYPTVRYYPGKTGWSHQSPFGIPFVNDRRKVEDLVEWLEELLVSHSPSASDNKVASSRDEL</sequence>
<feature type="domain" description="Thioredoxin" evidence="1">
    <location>
        <begin position="1"/>
        <end position="89"/>
    </location>
</feature>
<keyword evidence="3" id="KW-1185">Reference proteome</keyword>
<name>E9HUK9_DAPPU</name>
<dbReference type="PROSITE" id="PS51352">
    <property type="entry name" value="THIOREDOXIN_2"/>
    <property type="match status" value="2"/>
</dbReference>
<proteinExistence type="predicted"/>
<dbReference type="OMA" id="CKSASIR"/>
<dbReference type="InterPro" id="IPR013766">
    <property type="entry name" value="Thioredoxin_domain"/>
</dbReference>
<dbReference type="GO" id="GO:0005788">
    <property type="term" value="C:endoplasmic reticulum lumen"/>
    <property type="evidence" value="ECO:0000318"/>
    <property type="project" value="GO_Central"/>
</dbReference>
<dbReference type="SUPFAM" id="SSF52833">
    <property type="entry name" value="Thioredoxin-like"/>
    <property type="match status" value="3"/>
</dbReference>
<dbReference type="GO" id="GO:0016671">
    <property type="term" value="F:oxidoreductase activity, acting on a sulfur group of donors, disulfide as acceptor"/>
    <property type="evidence" value="ECO:0000318"/>
    <property type="project" value="GO_Central"/>
</dbReference>
<dbReference type="PROSITE" id="PS00194">
    <property type="entry name" value="THIOREDOXIN_1"/>
    <property type="match status" value="1"/>
</dbReference>
<dbReference type="InterPro" id="IPR036249">
    <property type="entry name" value="Thioredoxin-like_sf"/>
</dbReference>
<dbReference type="OrthoDB" id="5810603at2759"/>
<dbReference type="KEGG" id="dpx:DAPPUDRAFT_66114"/>
<evidence type="ECO:0000313" key="3">
    <source>
        <dbReference type="Proteomes" id="UP000000305"/>
    </source>
</evidence>
<protein>
    <recommendedName>
        <fullName evidence="1">Thioredoxin domain-containing protein</fullName>
    </recommendedName>
</protein>
<dbReference type="GO" id="GO:0036498">
    <property type="term" value="P:IRE1-mediated unfolded protein response"/>
    <property type="evidence" value="ECO:0000318"/>
    <property type="project" value="GO_Central"/>
</dbReference>
<dbReference type="Proteomes" id="UP000000305">
    <property type="component" value="Unassembled WGS sequence"/>
</dbReference>
<dbReference type="InParanoid" id="E9HUK9"/>
<dbReference type="GO" id="GO:0051787">
    <property type="term" value="F:misfolded protein binding"/>
    <property type="evidence" value="ECO:0000318"/>
    <property type="project" value="GO_Central"/>
</dbReference>
<dbReference type="HOGENOM" id="CLU_023279_1_0_1"/>
<dbReference type="InterPro" id="IPR017937">
    <property type="entry name" value="Thioredoxin_CS"/>
</dbReference>
<dbReference type="STRING" id="6669.E9HUK9"/>
<feature type="domain" description="Thioredoxin" evidence="1">
    <location>
        <begin position="184"/>
        <end position="321"/>
    </location>
</feature>
<reference evidence="2 3" key="1">
    <citation type="journal article" date="2011" name="Science">
        <title>The ecoresponsive genome of Daphnia pulex.</title>
        <authorList>
            <person name="Colbourne J.K."/>
            <person name="Pfrender M.E."/>
            <person name="Gilbert D."/>
            <person name="Thomas W.K."/>
            <person name="Tucker A."/>
            <person name="Oakley T.H."/>
            <person name="Tokishita S."/>
            <person name="Aerts A."/>
            <person name="Arnold G.J."/>
            <person name="Basu M.K."/>
            <person name="Bauer D.J."/>
            <person name="Caceres C.E."/>
            <person name="Carmel L."/>
            <person name="Casola C."/>
            <person name="Choi J.H."/>
            <person name="Detter J.C."/>
            <person name="Dong Q."/>
            <person name="Dusheyko S."/>
            <person name="Eads B.D."/>
            <person name="Frohlich T."/>
            <person name="Geiler-Samerotte K.A."/>
            <person name="Gerlach D."/>
            <person name="Hatcher P."/>
            <person name="Jogdeo S."/>
            <person name="Krijgsveld J."/>
            <person name="Kriventseva E.V."/>
            <person name="Kultz D."/>
            <person name="Laforsch C."/>
            <person name="Lindquist E."/>
            <person name="Lopez J."/>
            <person name="Manak J.R."/>
            <person name="Muller J."/>
            <person name="Pangilinan J."/>
            <person name="Patwardhan R.P."/>
            <person name="Pitluck S."/>
            <person name="Pritham E.J."/>
            <person name="Rechtsteiner A."/>
            <person name="Rho M."/>
            <person name="Rogozin I.B."/>
            <person name="Sakarya O."/>
            <person name="Salamov A."/>
            <person name="Schaack S."/>
            <person name="Shapiro H."/>
            <person name="Shiga Y."/>
            <person name="Skalitzky C."/>
            <person name="Smith Z."/>
            <person name="Souvorov A."/>
            <person name="Sung W."/>
            <person name="Tang Z."/>
            <person name="Tsuchiya D."/>
            <person name="Tu H."/>
            <person name="Vos H."/>
            <person name="Wang M."/>
            <person name="Wolf Y.I."/>
            <person name="Yamagata H."/>
            <person name="Yamada T."/>
            <person name="Ye Y."/>
            <person name="Shaw J.R."/>
            <person name="Andrews J."/>
            <person name="Crease T.J."/>
            <person name="Tang H."/>
            <person name="Lucas S.M."/>
            <person name="Robertson H.M."/>
            <person name="Bork P."/>
            <person name="Koonin E.V."/>
            <person name="Zdobnov E.M."/>
            <person name="Grigoriev I.V."/>
            <person name="Lynch M."/>
            <person name="Boore J.L."/>
        </authorList>
    </citation>
    <scope>NUCLEOTIDE SEQUENCE [LARGE SCALE GENOMIC DNA]</scope>
</reference>
<dbReference type="PANTHER" id="PTHR44340">
    <property type="entry name" value="DNAJ HOMOLOG SUBFAMILY C MEMBER 10"/>
    <property type="match status" value="1"/>
</dbReference>
<feature type="non-terminal residue" evidence="2">
    <location>
        <position position="339"/>
    </location>
</feature>
<dbReference type="PhylomeDB" id="E9HUK9"/>
<dbReference type="GO" id="GO:0015035">
    <property type="term" value="F:protein-disulfide reductase activity"/>
    <property type="evidence" value="ECO:0000318"/>
    <property type="project" value="GO_Central"/>
</dbReference>
<dbReference type="EMBL" id="GL732812">
    <property type="protein sequence ID" value="EFX64578.1"/>
    <property type="molecule type" value="Genomic_DNA"/>
</dbReference>
<evidence type="ECO:0000313" key="2">
    <source>
        <dbReference type="EMBL" id="EFX64578.1"/>
    </source>
</evidence>
<gene>
    <name evidence="2" type="ORF">DAPPUDRAFT_66114</name>
</gene>
<accession>E9HUK9</accession>
<dbReference type="AlphaFoldDB" id="E9HUK9"/>
<evidence type="ECO:0000259" key="1">
    <source>
        <dbReference type="PROSITE" id="PS51352"/>
    </source>
</evidence>
<dbReference type="Pfam" id="PF00085">
    <property type="entry name" value="Thioredoxin"/>
    <property type="match status" value="3"/>
</dbReference>
<dbReference type="Gene3D" id="3.40.30.10">
    <property type="entry name" value="Glutaredoxin"/>
    <property type="match status" value="3"/>
</dbReference>
<dbReference type="PANTHER" id="PTHR44340:SF1">
    <property type="entry name" value="DNAJ HOMOLOG SUBFAMILY C MEMBER 10"/>
    <property type="match status" value="1"/>
</dbReference>
<organism evidence="2 3">
    <name type="scientific">Daphnia pulex</name>
    <name type="common">Water flea</name>
    <dbReference type="NCBI Taxonomy" id="6669"/>
    <lineage>
        <taxon>Eukaryota</taxon>
        <taxon>Metazoa</taxon>
        <taxon>Ecdysozoa</taxon>
        <taxon>Arthropoda</taxon>
        <taxon>Crustacea</taxon>
        <taxon>Branchiopoda</taxon>
        <taxon>Diplostraca</taxon>
        <taxon>Cladocera</taxon>
        <taxon>Anomopoda</taxon>
        <taxon>Daphniidae</taxon>
        <taxon>Daphnia</taxon>
    </lineage>
</organism>
<dbReference type="PRINTS" id="PR00421">
    <property type="entry name" value="THIOREDOXIN"/>
</dbReference>